<protein>
    <submittedName>
        <fullName evidence="1">Uncharacterized protein</fullName>
    </submittedName>
</protein>
<reference evidence="1 2" key="1">
    <citation type="submission" date="2017-07" db="EMBL/GenBank/DDBJ databases">
        <title>Flavobacterium cyanobacteriorum sp. nov., isolated from cyanobacterial aggregates in a eutrophic lake.</title>
        <authorList>
            <person name="Cai H."/>
        </authorList>
    </citation>
    <scope>NUCLEOTIDE SEQUENCE [LARGE SCALE GENOMIC DNA]</scope>
    <source>
        <strain evidence="1 2">TH167</strain>
    </source>
</reference>
<proteinExistence type="predicted"/>
<organism evidence="1 2">
    <name type="scientific">Flavobacterium aurantiibacter</name>
    <dbReference type="NCBI Taxonomy" id="2023067"/>
    <lineage>
        <taxon>Bacteria</taxon>
        <taxon>Pseudomonadati</taxon>
        <taxon>Bacteroidota</taxon>
        <taxon>Flavobacteriia</taxon>
        <taxon>Flavobacteriales</taxon>
        <taxon>Flavobacteriaceae</taxon>
        <taxon>Flavobacterium</taxon>
    </lineage>
</organism>
<sequence>MEKTSVANLESFYQNHGIVNFIYPKSLQALVSLDSIDKTTVPQNTVFDENGLEILHFNEKLCANHTLTFLKEYQKSMPLKLGKLSINEYLKHFKASDSSINFAAIQNQKKIRIFVNSASYANKYGVNQEAFEIYNRFKDQYTVIVVNFDKLKEWEATETK</sequence>
<name>A0A255ZRA0_9FLAO</name>
<gene>
    <name evidence="1" type="ORF">CHX27_08535</name>
</gene>
<evidence type="ECO:0000313" key="1">
    <source>
        <dbReference type="EMBL" id="OYQ43912.1"/>
    </source>
</evidence>
<accession>A0A255ZRA0</accession>
<keyword evidence="2" id="KW-1185">Reference proteome</keyword>
<dbReference type="AlphaFoldDB" id="A0A255ZRA0"/>
<evidence type="ECO:0000313" key="2">
    <source>
        <dbReference type="Proteomes" id="UP000216035"/>
    </source>
</evidence>
<dbReference type="EMBL" id="NOXX01000196">
    <property type="protein sequence ID" value="OYQ43912.1"/>
    <property type="molecule type" value="Genomic_DNA"/>
</dbReference>
<dbReference type="Proteomes" id="UP000216035">
    <property type="component" value="Unassembled WGS sequence"/>
</dbReference>
<comment type="caution">
    <text evidence="1">The sequence shown here is derived from an EMBL/GenBank/DDBJ whole genome shotgun (WGS) entry which is preliminary data.</text>
</comment>